<dbReference type="PANTHER" id="PTHR35400">
    <property type="entry name" value="SLR1083 PROTEIN"/>
    <property type="match status" value="1"/>
</dbReference>
<dbReference type="Pfam" id="PF05685">
    <property type="entry name" value="Uma2"/>
    <property type="match status" value="1"/>
</dbReference>
<evidence type="ECO:0000313" key="3">
    <source>
        <dbReference type="Proteomes" id="UP000010472"/>
    </source>
</evidence>
<reference evidence="2 3" key="1">
    <citation type="submission" date="2012-06" db="EMBL/GenBank/DDBJ databases">
        <title>Finished chromosome of genome of Crinalium epipsammum PCC 9333.</title>
        <authorList>
            <consortium name="US DOE Joint Genome Institute"/>
            <person name="Gugger M."/>
            <person name="Coursin T."/>
            <person name="Rippka R."/>
            <person name="Tandeau De Marsac N."/>
            <person name="Huntemann M."/>
            <person name="Wei C.-L."/>
            <person name="Han J."/>
            <person name="Detter J.C."/>
            <person name="Han C."/>
            <person name="Tapia R."/>
            <person name="Davenport K."/>
            <person name="Daligault H."/>
            <person name="Erkkila T."/>
            <person name="Gu W."/>
            <person name="Munk A.C.C."/>
            <person name="Teshima H."/>
            <person name="Xu Y."/>
            <person name="Chain P."/>
            <person name="Chen A."/>
            <person name="Krypides N."/>
            <person name="Mavromatis K."/>
            <person name="Markowitz V."/>
            <person name="Szeto E."/>
            <person name="Ivanova N."/>
            <person name="Mikhailova N."/>
            <person name="Ovchinnikova G."/>
            <person name="Pagani I."/>
            <person name="Pati A."/>
            <person name="Goodwin L."/>
            <person name="Peters L."/>
            <person name="Pitluck S."/>
            <person name="Woyke T."/>
            <person name="Kerfeld C."/>
        </authorList>
    </citation>
    <scope>NUCLEOTIDE SEQUENCE [LARGE SCALE GENOMIC DNA]</scope>
    <source>
        <strain evidence="2 3">PCC 9333</strain>
    </source>
</reference>
<dbReference type="InterPro" id="IPR011335">
    <property type="entry name" value="Restrct_endonuc-II-like"/>
</dbReference>
<protein>
    <recommendedName>
        <fullName evidence="1">Putative restriction endonuclease domain-containing protein</fullName>
    </recommendedName>
</protein>
<dbReference type="RefSeq" id="WP_015202537.1">
    <property type="nucleotide sequence ID" value="NC_019753.1"/>
</dbReference>
<keyword evidence="3" id="KW-1185">Reference proteome</keyword>
<dbReference type="InterPro" id="IPR008538">
    <property type="entry name" value="Uma2"/>
</dbReference>
<organism evidence="2 3">
    <name type="scientific">Crinalium epipsammum PCC 9333</name>
    <dbReference type="NCBI Taxonomy" id="1173022"/>
    <lineage>
        <taxon>Bacteria</taxon>
        <taxon>Bacillati</taxon>
        <taxon>Cyanobacteriota</taxon>
        <taxon>Cyanophyceae</taxon>
        <taxon>Gomontiellales</taxon>
        <taxon>Gomontiellaceae</taxon>
        <taxon>Crinalium</taxon>
    </lineage>
</organism>
<dbReference type="HOGENOM" id="CLU_076312_2_0_3"/>
<dbReference type="Gene3D" id="3.90.1570.10">
    <property type="entry name" value="tt1808, chain A"/>
    <property type="match status" value="1"/>
</dbReference>
<name>K9VWP8_9CYAN</name>
<dbReference type="STRING" id="1173022.Cri9333_1524"/>
<dbReference type="OrthoDB" id="509866at2"/>
<dbReference type="KEGG" id="cep:Cri9333_1524"/>
<dbReference type="eggNOG" id="COG4636">
    <property type="taxonomic scope" value="Bacteria"/>
</dbReference>
<sequence>MTTTDVRLWTVDEYHRMLETEILTTDDQVELIAGQIIQMSPQLPPHAATTQCASDYLRELIPGQAIIRVQLPITLRPNSEPEPDIAVVRINFRRYQDNHPTSDDIFLLIEVASTTLNSDRNLKSRIYAQANIPDYWVLDVNNRQIYVFRQPQDASYQQEIVLKENDTISLLAFPEITVPVAQLFP</sequence>
<dbReference type="CDD" id="cd06260">
    <property type="entry name" value="DUF820-like"/>
    <property type="match status" value="1"/>
</dbReference>
<dbReference type="AlphaFoldDB" id="K9VWP8"/>
<feature type="domain" description="Putative restriction endonuclease" evidence="1">
    <location>
        <begin position="12"/>
        <end position="180"/>
    </location>
</feature>
<proteinExistence type="predicted"/>
<dbReference type="Proteomes" id="UP000010472">
    <property type="component" value="Chromosome"/>
</dbReference>
<dbReference type="InterPro" id="IPR012296">
    <property type="entry name" value="Nuclease_put_TT1808"/>
</dbReference>
<accession>K9VWP8</accession>
<evidence type="ECO:0000259" key="1">
    <source>
        <dbReference type="Pfam" id="PF05685"/>
    </source>
</evidence>
<dbReference type="PANTHER" id="PTHR35400:SF1">
    <property type="entry name" value="SLR1083 PROTEIN"/>
    <property type="match status" value="1"/>
</dbReference>
<dbReference type="SUPFAM" id="SSF52980">
    <property type="entry name" value="Restriction endonuclease-like"/>
    <property type="match status" value="1"/>
</dbReference>
<evidence type="ECO:0000313" key="2">
    <source>
        <dbReference type="EMBL" id="AFZ12416.1"/>
    </source>
</evidence>
<dbReference type="EMBL" id="CP003620">
    <property type="protein sequence ID" value="AFZ12416.1"/>
    <property type="molecule type" value="Genomic_DNA"/>
</dbReference>
<gene>
    <name evidence="2" type="ORF">Cri9333_1524</name>
</gene>